<keyword evidence="3" id="KW-1185">Reference proteome</keyword>
<dbReference type="GO" id="GO:0015074">
    <property type="term" value="P:DNA integration"/>
    <property type="evidence" value="ECO:0007669"/>
    <property type="project" value="InterPro"/>
</dbReference>
<dbReference type="RefSeq" id="WP_160177906.1">
    <property type="nucleotide sequence ID" value="NZ_CP047656.1"/>
</dbReference>
<evidence type="ECO:0000313" key="2">
    <source>
        <dbReference type="EMBL" id="QHJ09968.1"/>
    </source>
</evidence>
<dbReference type="AlphaFoldDB" id="A0A857JFK7"/>
<name>A0A857JFK7_9ALTE</name>
<dbReference type="EMBL" id="CP047656">
    <property type="protein sequence ID" value="QHJ09968.1"/>
    <property type="molecule type" value="Genomic_DNA"/>
</dbReference>
<protein>
    <recommendedName>
        <fullName evidence="1">Integrase catalytic domain-containing protein</fullName>
    </recommendedName>
</protein>
<dbReference type="InterPro" id="IPR001584">
    <property type="entry name" value="Integrase_cat-core"/>
</dbReference>
<dbReference type="OrthoDB" id="2065409at2"/>
<reference evidence="2 3" key="1">
    <citation type="submission" date="2019-12" db="EMBL/GenBank/DDBJ databases">
        <title>Genome sequencing and assembly of endphytes of Porphyra tenera.</title>
        <authorList>
            <person name="Park J.M."/>
            <person name="Shin R."/>
            <person name="Jo S.H."/>
        </authorList>
    </citation>
    <scope>NUCLEOTIDE SEQUENCE [LARGE SCALE GENOMIC DNA]</scope>
    <source>
        <strain evidence="2 3">GPM4</strain>
    </source>
</reference>
<organism evidence="2 3">
    <name type="scientific">Paraglaciecola mesophila</name>
    <dbReference type="NCBI Taxonomy" id="197222"/>
    <lineage>
        <taxon>Bacteria</taxon>
        <taxon>Pseudomonadati</taxon>
        <taxon>Pseudomonadota</taxon>
        <taxon>Gammaproteobacteria</taxon>
        <taxon>Alteromonadales</taxon>
        <taxon>Alteromonadaceae</taxon>
        <taxon>Paraglaciecola</taxon>
    </lineage>
</organism>
<dbReference type="KEGG" id="pmes:FX988_00177"/>
<dbReference type="Proteomes" id="UP000464524">
    <property type="component" value="Chromosome"/>
</dbReference>
<gene>
    <name evidence="2" type="ORF">FX988_00177</name>
</gene>
<dbReference type="PANTHER" id="PTHR35004">
    <property type="entry name" value="TRANSPOSASE RV3428C-RELATED"/>
    <property type="match status" value="1"/>
</dbReference>
<sequence>MILPSVRRRALRQLLSGDYSNRKIAKSNNITHTSVNRMSHRVNELKLNWDVLADKTDSEITELFIKRRPKSLKAMPDLNYFTQQLRSIKYMTQELLWEEYAEENKDNHFSRSYTNKLLREERKQNTVSMLQNHPLGGTCQVDFAGETLKNKNCIAGFKPPQFLVCTSPASDYQVVVACHSQKIPDFLEGMNCAVDLLGGVHQVYLTDNFASAVKPKHKDTPNDSFAAWADHYDTMLSNTRPGESADKGPVEQSVLNAERWIIAPLQRMTFASLSEVNDAIKPLLRKLNERNFAQYEGNRISFYKKHELPLLKHLPTQLFDVPQIIKTLTVEPHHHVRIDGHGYSVPAKLVGQVVKVHVCTSSVRVIHDGKTAVVHAKSKNQRQNTTLQEHMAPNELAYQSYTYPYAKDWGEGIGIACKAFIDKLFDKRPENDQKPMRAVSKLKKLAKCYENEQIEIACERALAIGDVNVTTVERILKRNTKTLPPPRKTKRVSQLQHSNIRGANYFSEVEGGRHD</sequence>
<evidence type="ECO:0000259" key="1">
    <source>
        <dbReference type="PROSITE" id="PS50994"/>
    </source>
</evidence>
<proteinExistence type="predicted"/>
<feature type="domain" description="Integrase catalytic" evidence="1">
    <location>
        <begin position="130"/>
        <end position="323"/>
    </location>
</feature>
<dbReference type="PANTHER" id="PTHR35004:SF8">
    <property type="entry name" value="TRANSPOSASE RV3428C-RELATED"/>
    <property type="match status" value="1"/>
</dbReference>
<dbReference type="PROSITE" id="PS50994">
    <property type="entry name" value="INTEGRASE"/>
    <property type="match status" value="1"/>
</dbReference>
<dbReference type="InterPro" id="IPR054353">
    <property type="entry name" value="IstA-like_C"/>
</dbReference>
<accession>A0A857JFK7</accession>
<dbReference type="Pfam" id="PF22483">
    <property type="entry name" value="Mu-transpos_C_2"/>
    <property type="match status" value="1"/>
</dbReference>
<evidence type="ECO:0000313" key="3">
    <source>
        <dbReference type="Proteomes" id="UP000464524"/>
    </source>
</evidence>